<evidence type="ECO:0000256" key="1">
    <source>
        <dbReference type="SAM" id="Phobius"/>
    </source>
</evidence>
<dbReference type="EMBL" id="BLJP01000001">
    <property type="protein sequence ID" value="GFE92065.1"/>
    <property type="molecule type" value="Genomic_DNA"/>
</dbReference>
<gene>
    <name evidence="2" type="ORF">DmAi_01240</name>
</gene>
<proteinExistence type="predicted"/>
<keyword evidence="1" id="KW-0472">Membrane</keyword>
<evidence type="ECO:0000313" key="2">
    <source>
        <dbReference type="EMBL" id="GFE92065.1"/>
    </source>
</evidence>
<accession>A0A6V8I9M8</accession>
<evidence type="ECO:0000313" key="3">
    <source>
        <dbReference type="Proteomes" id="UP000548726"/>
    </source>
</evidence>
<feature type="transmembrane region" description="Helical" evidence="1">
    <location>
        <begin position="13"/>
        <end position="38"/>
    </location>
</feature>
<reference evidence="2 3" key="1">
    <citation type="journal article" date="2020" name="Cell Rep.">
        <title>Local necrotic cells trigger systemic immune activation via gut microbiome dysbiosis in Drosophila.</title>
        <authorList>
            <person name="Kosakamoto H."/>
            <person name="Yamauchi T."/>
            <person name="Akuzawa-Tokita Y."/>
            <person name="Nishimura K."/>
            <person name="Soga T."/>
            <person name="Murakami T."/>
            <person name="Mori H."/>
            <person name="Yamamoto K."/>
            <person name="Miyazaki R."/>
            <person name="Koto A."/>
            <person name="Miura M."/>
            <person name="Obata F."/>
        </authorList>
    </citation>
    <scope>NUCLEOTIDE SEQUENCE [LARGE SCALE GENOMIC DNA]</scope>
    <source>
        <strain evidence="2 3">Ai</strain>
    </source>
</reference>
<organism evidence="2 3">
    <name type="scientific">Acetobacter persici</name>
    <dbReference type="NCBI Taxonomy" id="1076596"/>
    <lineage>
        <taxon>Bacteria</taxon>
        <taxon>Pseudomonadati</taxon>
        <taxon>Pseudomonadota</taxon>
        <taxon>Alphaproteobacteria</taxon>
        <taxon>Acetobacterales</taxon>
        <taxon>Acetobacteraceae</taxon>
        <taxon>Acetobacter</taxon>
    </lineage>
</organism>
<keyword evidence="1" id="KW-0812">Transmembrane</keyword>
<dbReference type="Proteomes" id="UP000548726">
    <property type="component" value="Unassembled WGS sequence"/>
</dbReference>
<dbReference type="AlphaFoldDB" id="A0A6V8I9M8"/>
<dbReference type="Pfam" id="PF10617">
    <property type="entry name" value="DUF2474"/>
    <property type="match status" value="1"/>
</dbReference>
<dbReference type="RefSeq" id="WP_086655480.1">
    <property type="nucleotide sequence ID" value="NZ_BLJP01000001.1"/>
</dbReference>
<protein>
    <recommendedName>
        <fullName evidence="4">Oxidase</fullName>
    </recommendedName>
</protein>
<keyword evidence="1" id="KW-1133">Transmembrane helix</keyword>
<keyword evidence="3" id="KW-1185">Reference proteome</keyword>
<name>A0A6V8I9M8_9PROT</name>
<dbReference type="InterPro" id="IPR018895">
    <property type="entry name" value="DUF2474"/>
</dbReference>
<evidence type="ECO:0008006" key="4">
    <source>
        <dbReference type="Google" id="ProtNLM"/>
    </source>
</evidence>
<sequence>MQHTAERPLWLRLLWFVGLWAAGVVALGVVAGVLRLLIHP</sequence>
<comment type="caution">
    <text evidence="2">The sequence shown here is derived from an EMBL/GenBank/DDBJ whole genome shotgun (WGS) entry which is preliminary data.</text>
</comment>